<evidence type="ECO:0000256" key="1">
    <source>
        <dbReference type="SAM" id="MobiDB-lite"/>
    </source>
</evidence>
<organism evidence="2 3">
    <name type="scientific">Catenuloplanes nepalensis</name>
    <dbReference type="NCBI Taxonomy" id="587533"/>
    <lineage>
        <taxon>Bacteria</taxon>
        <taxon>Bacillati</taxon>
        <taxon>Actinomycetota</taxon>
        <taxon>Actinomycetes</taxon>
        <taxon>Micromonosporales</taxon>
        <taxon>Micromonosporaceae</taxon>
        <taxon>Catenuloplanes</taxon>
    </lineage>
</organism>
<comment type="caution">
    <text evidence="2">The sequence shown here is derived from an EMBL/GenBank/DDBJ whole genome shotgun (WGS) entry which is preliminary data.</text>
</comment>
<proteinExistence type="predicted"/>
<keyword evidence="3" id="KW-1185">Reference proteome</keyword>
<feature type="region of interest" description="Disordered" evidence="1">
    <location>
        <begin position="1"/>
        <end position="46"/>
    </location>
</feature>
<gene>
    <name evidence="2" type="ORF">J2S43_003501</name>
</gene>
<dbReference type="EMBL" id="JAUSRA010000001">
    <property type="protein sequence ID" value="MDP9794989.1"/>
    <property type="molecule type" value="Genomic_DNA"/>
</dbReference>
<reference evidence="2 3" key="1">
    <citation type="submission" date="2023-07" db="EMBL/GenBank/DDBJ databases">
        <title>Sequencing the genomes of 1000 actinobacteria strains.</title>
        <authorList>
            <person name="Klenk H.-P."/>
        </authorList>
    </citation>
    <scope>NUCLEOTIDE SEQUENCE [LARGE SCALE GENOMIC DNA]</scope>
    <source>
        <strain evidence="2 3">DSM 44710</strain>
    </source>
</reference>
<evidence type="ECO:0000313" key="3">
    <source>
        <dbReference type="Proteomes" id="UP001240984"/>
    </source>
</evidence>
<sequence length="46" mass="4950">MDRTRGVANGLTTVKSESGEGGVVELVETLGEPTREKSEQDPPDYD</sequence>
<dbReference type="Proteomes" id="UP001240984">
    <property type="component" value="Unassembled WGS sequence"/>
</dbReference>
<accession>A0ABT9MUE2</accession>
<protein>
    <submittedName>
        <fullName evidence="2">Uncharacterized protein</fullName>
    </submittedName>
</protein>
<evidence type="ECO:0000313" key="2">
    <source>
        <dbReference type="EMBL" id="MDP9794989.1"/>
    </source>
</evidence>
<feature type="compositionally biased region" description="Low complexity" evidence="1">
    <location>
        <begin position="23"/>
        <end position="32"/>
    </location>
</feature>
<name>A0ABT9MUE2_9ACTN</name>